<gene>
    <name evidence="2" type="ORF">Lalb_Chr18g0049791</name>
</gene>
<dbReference type="EMBL" id="WOCE01000018">
    <property type="protein sequence ID" value="KAE9594063.1"/>
    <property type="molecule type" value="Genomic_DNA"/>
</dbReference>
<evidence type="ECO:0000313" key="3">
    <source>
        <dbReference type="Proteomes" id="UP000447434"/>
    </source>
</evidence>
<organism evidence="2 3">
    <name type="scientific">Lupinus albus</name>
    <name type="common">White lupine</name>
    <name type="synonym">Lupinus termis</name>
    <dbReference type="NCBI Taxonomy" id="3870"/>
    <lineage>
        <taxon>Eukaryota</taxon>
        <taxon>Viridiplantae</taxon>
        <taxon>Streptophyta</taxon>
        <taxon>Embryophyta</taxon>
        <taxon>Tracheophyta</taxon>
        <taxon>Spermatophyta</taxon>
        <taxon>Magnoliopsida</taxon>
        <taxon>eudicotyledons</taxon>
        <taxon>Gunneridae</taxon>
        <taxon>Pentapetalae</taxon>
        <taxon>rosids</taxon>
        <taxon>fabids</taxon>
        <taxon>Fabales</taxon>
        <taxon>Fabaceae</taxon>
        <taxon>Papilionoideae</taxon>
        <taxon>50 kb inversion clade</taxon>
        <taxon>genistoids sensu lato</taxon>
        <taxon>core genistoids</taxon>
        <taxon>Genisteae</taxon>
        <taxon>Lupinus</taxon>
    </lineage>
</organism>
<dbReference type="AlphaFoldDB" id="A0A6A4NPK3"/>
<dbReference type="Pfam" id="PF05627">
    <property type="entry name" value="AvrRpt-cleavage"/>
    <property type="match status" value="1"/>
</dbReference>
<feature type="domain" description="RIN4 pathogenic type III effector avirulence factor Avr cleavage site" evidence="1">
    <location>
        <begin position="23"/>
        <end position="54"/>
    </location>
</feature>
<accession>A0A6A4NPK3</accession>
<protein>
    <submittedName>
        <fullName evidence="2">Putative RIN4, pathogenic type III effector avirulence factor Avr cleavage</fullName>
    </submittedName>
</protein>
<evidence type="ECO:0000259" key="1">
    <source>
        <dbReference type="Pfam" id="PF05627"/>
    </source>
</evidence>
<proteinExistence type="predicted"/>
<reference evidence="3" key="1">
    <citation type="journal article" date="2020" name="Nat. Commun.">
        <title>Genome sequence of the cluster root forming white lupin.</title>
        <authorList>
            <person name="Hufnagel B."/>
            <person name="Marques A."/>
            <person name="Soriano A."/>
            <person name="Marques L."/>
            <person name="Divol F."/>
            <person name="Doumas P."/>
            <person name="Sallet E."/>
            <person name="Mancinotti D."/>
            <person name="Carrere S."/>
            <person name="Marande W."/>
            <person name="Arribat S."/>
            <person name="Keller J."/>
            <person name="Huneau C."/>
            <person name="Blein T."/>
            <person name="Aime D."/>
            <person name="Laguerre M."/>
            <person name="Taylor J."/>
            <person name="Schubert V."/>
            <person name="Nelson M."/>
            <person name="Geu-Flores F."/>
            <person name="Crespi M."/>
            <person name="Gallardo-Guerrero K."/>
            <person name="Delaux P.-M."/>
            <person name="Salse J."/>
            <person name="Berges H."/>
            <person name="Guyot R."/>
            <person name="Gouzy J."/>
            <person name="Peret B."/>
        </authorList>
    </citation>
    <scope>NUCLEOTIDE SEQUENCE [LARGE SCALE GENOMIC DNA]</scope>
    <source>
        <strain evidence="3">cv. Amiga</strain>
    </source>
</reference>
<comment type="caution">
    <text evidence="2">The sequence shown here is derived from an EMBL/GenBank/DDBJ whole genome shotgun (WGS) entry which is preliminary data.</text>
</comment>
<dbReference type="OrthoDB" id="1885368at2759"/>
<dbReference type="PANTHER" id="PTHR33882:SF9">
    <property type="entry name" value="PROTEIN 4 (RIN4) FAMILY PROTEIN, PUTATIVE-RELATED"/>
    <property type="match status" value="1"/>
</dbReference>
<keyword evidence="3" id="KW-1185">Reference proteome</keyword>
<sequence length="128" mass="14620">MNNKVIDQHCFIFICMQKKPGKMSVPQFGGWEQKPPGVPTDYSMVFNQARANKKNQKTDLDEVKRLSLGKERIPINANNRQGHGHHAKEDPPILSYMVQMWSDAIALGGCSCIIVIRSHHNYSVMRVW</sequence>
<evidence type="ECO:0000313" key="2">
    <source>
        <dbReference type="EMBL" id="KAE9594063.1"/>
    </source>
</evidence>
<dbReference type="Proteomes" id="UP000447434">
    <property type="component" value="Chromosome 18"/>
</dbReference>
<dbReference type="PANTHER" id="PTHR33882">
    <property type="entry name" value="PATHOGENIC TYPE III EFFECTOR AVIRULENCE FACTOR AVR AVRRPT-CLEAVAGE: CLEAVAGE SITE PROTEIN"/>
    <property type="match status" value="1"/>
</dbReference>
<dbReference type="InterPro" id="IPR008700">
    <property type="entry name" value="TypeIII_avirulence_cleave"/>
</dbReference>
<name>A0A6A4NPK3_LUPAL</name>